<evidence type="ECO:0000313" key="2">
    <source>
        <dbReference type="EMBL" id="CCO24109.1"/>
    </source>
</evidence>
<dbReference type="AlphaFoldDB" id="L0RBH2"/>
<feature type="transmembrane region" description="Helical" evidence="1">
    <location>
        <begin position="21"/>
        <end position="45"/>
    </location>
</feature>
<keyword evidence="1" id="KW-0472">Membrane</keyword>
<feature type="transmembrane region" description="Helical" evidence="1">
    <location>
        <begin position="100"/>
        <end position="125"/>
    </location>
</feature>
<dbReference type="EMBL" id="FO203522">
    <property type="protein sequence ID" value="CCO24109.1"/>
    <property type="molecule type" value="Genomic_DNA"/>
</dbReference>
<feature type="transmembrane region" description="Helical" evidence="1">
    <location>
        <begin position="363"/>
        <end position="386"/>
    </location>
</feature>
<dbReference type="OrthoDB" id="37830at2"/>
<keyword evidence="1" id="KW-1133">Transmembrane helix</keyword>
<keyword evidence="3" id="KW-1185">Reference proteome</keyword>
<protein>
    <submittedName>
        <fullName evidence="2">Putative transmembrane protein</fullName>
    </submittedName>
</protein>
<dbReference type="Pfam" id="PF16933">
    <property type="entry name" value="PelG"/>
    <property type="match status" value="1"/>
</dbReference>
<dbReference type="KEGG" id="dhy:DESAM_21836"/>
<feature type="transmembrane region" description="Helical" evidence="1">
    <location>
        <begin position="164"/>
        <end position="183"/>
    </location>
</feature>
<feature type="transmembrane region" description="Helical" evidence="1">
    <location>
        <begin position="189"/>
        <end position="208"/>
    </location>
</feature>
<feature type="transmembrane region" description="Helical" evidence="1">
    <location>
        <begin position="418"/>
        <end position="438"/>
    </location>
</feature>
<feature type="transmembrane region" description="Helical" evidence="1">
    <location>
        <begin position="131"/>
        <end position="152"/>
    </location>
</feature>
<proteinExistence type="predicted"/>
<dbReference type="Proteomes" id="UP000010808">
    <property type="component" value="Chromosome"/>
</dbReference>
<organism evidence="2 3">
    <name type="scientific">Maridesulfovibrio hydrothermalis AM13 = DSM 14728</name>
    <dbReference type="NCBI Taxonomy" id="1121451"/>
    <lineage>
        <taxon>Bacteria</taxon>
        <taxon>Pseudomonadati</taxon>
        <taxon>Thermodesulfobacteriota</taxon>
        <taxon>Desulfovibrionia</taxon>
        <taxon>Desulfovibrionales</taxon>
        <taxon>Desulfovibrionaceae</taxon>
        <taxon>Maridesulfovibrio</taxon>
    </lineage>
</organism>
<keyword evidence="1 2" id="KW-0812">Transmembrane</keyword>
<accession>L0RBH2</accession>
<feature type="transmembrane region" description="Helical" evidence="1">
    <location>
        <begin position="272"/>
        <end position="290"/>
    </location>
</feature>
<dbReference type="eggNOG" id="COG4267">
    <property type="taxonomic scope" value="Bacteria"/>
</dbReference>
<dbReference type="HOGENOM" id="CLU_043533_1_1_7"/>
<feature type="transmembrane region" description="Helical" evidence="1">
    <location>
        <begin position="393"/>
        <end position="412"/>
    </location>
</feature>
<dbReference type="InterPro" id="IPR031617">
    <property type="entry name" value="PelG"/>
</dbReference>
<dbReference type="PATRIC" id="fig|1121451.3.peg.2067"/>
<name>L0RBH2_9BACT</name>
<sequence length="456" mass="52023">MAGIGFELRKMLRGDSYLAEMSAYLYAAMVSSGPWLMSVLCLAVLGLYSYSGFSQEDQDIFRTTIVYVYAFTLIYVGYIQLVVTRYLADKFYTGDEKITLTAFYTSAVIVLIAGAVIGVGGIWFFELTFTYKIIAVVLFLIVAMIWLAMIFLSAVKDFRSIVQAFAIGTSTSVGGAFLLYPMMGLEGYLLGYTAGQALIFFWLLARLLAEFPTGKVWDSSMLTYFLKYWELALIGMFFNLAIWVDKIMFWFAPDSRMVVPYLRTHNMYEGPIFFAYLTIVPTLAIFLVKIETRFYEHYHDYFAKIISKKELSSILQEKQGMIRMLRESLREILIVQGTVTLLCMFMASDFIDIVGLSPLQRPLLQIALVGSLMQVMLSVAVIILFYFDLRKEVLAVTLVFLFSNMGLTYLTMHLGFTFYGYGYCYSCLISLMFAYYLVSKSVKDLEYLTFSSQPLM</sequence>
<dbReference type="RefSeq" id="WP_015336710.1">
    <property type="nucleotide sequence ID" value="NC_020055.1"/>
</dbReference>
<gene>
    <name evidence="2" type="ORF">DESAM_21836</name>
</gene>
<dbReference type="STRING" id="1121451.DESAM_21836"/>
<feature type="transmembrane region" description="Helical" evidence="1">
    <location>
        <begin position="228"/>
        <end position="252"/>
    </location>
</feature>
<reference evidence="2 3" key="1">
    <citation type="submission" date="2012-10" db="EMBL/GenBank/DDBJ databases">
        <authorList>
            <person name="Genoscope - CEA"/>
        </authorList>
    </citation>
    <scope>NUCLEOTIDE SEQUENCE [LARGE SCALE GENOMIC DNA]</scope>
    <source>
        <strain evidence="3">AM13 / DSM 14728</strain>
    </source>
</reference>
<feature type="transmembrane region" description="Helical" evidence="1">
    <location>
        <begin position="332"/>
        <end position="351"/>
    </location>
</feature>
<evidence type="ECO:0000256" key="1">
    <source>
        <dbReference type="SAM" id="Phobius"/>
    </source>
</evidence>
<feature type="transmembrane region" description="Helical" evidence="1">
    <location>
        <begin position="65"/>
        <end position="88"/>
    </location>
</feature>
<evidence type="ECO:0000313" key="3">
    <source>
        <dbReference type="Proteomes" id="UP000010808"/>
    </source>
</evidence>